<sequence>MFDFSHDGWTYGPLIFIAILYFLWKFLKPNQSKRDRRSRDFKTRYKERQREKNPSLGGEETTDRETYRERWDDKRKF</sequence>
<keyword evidence="2" id="KW-1133">Transmembrane helix</keyword>
<feature type="compositionally biased region" description="Basic and acidic residues" evidence="1">
    <location>
        <begin position="37"/>
        <end position="53"/>
    </location>
</feature>
<organism evidence="3 4">
    <name type="scientific">Antarcticibacterium arcticum</name>
    <dbReference type="NCBI Taxonomy" id="2585771"/>
    <lineage>
        <taxon>Bacteria</taxon>
        <taxon>Pseudomonadati</taxon>
        <taxon>Bacteroidota</taxon>
        <taxon>Flavobacteriia</taxon>
        <taxon>Flavobacteriales</taxon>
        <taxon>Flavobacteriaceae</taxon>
        <taxon>Antarcticibacterium</taxon>
    </lineage>
</organism>
<feature type="transmembrane region" description="Helical" evidence="2">
    <location>
        <begin position="6"/>
        <end position="27"/>
    </location>
</feature>
<evidence type="ECO:0000313" key="4">
    <source>
        <dbReference type="Proteomes" id="UP000321954"/>
    </source>
</evidence>
<dbReference type="EMBL" id="CP042476">
    <property type="protein sequence ID" value="QED37793.1"/>
    <property type="molecule type" value="Genomic_DNA"/>
</dbReference>
<reference evidence="3 4" key="1">
    <citation type="submission" date="2019-08" db="EMBL/GenBank/DDBJ databases">
        <title>Antarcticibacterium arcticum sp. nov., a bacterium isolated from marine sediment of the Canadian Beaufort Sea.</title>
        <authorList>
            <person name="Lee Y.M."/>
            <person name="Baek K."/>
            <person name="Lee D.-H."/>
            <person name="Shin S.C."/>
            <person name="Jin Y.K."/>
            <person name="Park Y."/>
        </authorList>
    </citation>
    <scope>NUCLEOTIDE SEQUENCE [LARGE SCALE GENOMIC DNA]</scope>
    <source>
        <strain evidence="3 4">PAMC 28998</strain>
    </source>
</reference>
<accession>A0A5B8YMD0</accession>
<keyword evidence="4" id="KW-1185">Reference proteome</keyword>
<evidence type="ECO:0000313" key="3">
    <source>
        <dbReference type="EMBL" id="QED37793.1"/>
    </source>
</evidence>
<proteinExistence type="predicted"/>
<name>A0A5B8YMD0_9FLAO</name>
<evidence type="ECO:0000256" key="1">
    <source>
        <dbReference type="SAM" id="MobiDB-lite"/>
    </source>
</evidence>
<keyword evidence="2" id="KW-0812">Transmembrane</keyword>
<feature type="region of interest" description="Disordered" evidence="1">
    <location>
        <begin position="31"/>
        <end position="77"/>
    </location>
</feature>
<feature type="compositionally biased region" description="Basic and acidic residues" evidence="1">
    <location>
        <begin position="61"/>
        <end position="77"/>
    </location>
</feature>
<evidence type="ECO:0000256" key="2">
    <source>
        <dbReference type="SAM" id="Phobius"/>
    </source>
</evidence>
<dbReference type="Proteomes" id="UP000321954">
    <property type="component" value="Chromosome"/>
</dbReference>
<dbReference type="AlphaFoldDB" id="A0A5B8YMD0"/>
<protein>
    <submittedName>
        <fullName evidence="3">Uncharacterized protein</fullName>
    </submittedName>
</protein>
<gene>
    <name evidence="3" type="ORF">FK178_08680</name>
</gene>
<dbReference type="KEGG" id="anp:FK178_08680"/>
<dbReference type="RefSeq" id="WP_146833612.1">
    <property type="nucleotide sequence ID" value="NZ_CP042476.1"/>
</dbReference>
<keyword evidence="2" id="KW-0472">Membrane</keyword>